<sequence length="92" mass="10562">MVSLLTPFSMASDWKILEQMRREPANVRFGDLFKVCEAHFGQARQSGSSHAIFKTPWQGDPRVNIQNDRGKAKAYQVRQVLDAIDRLKEQKS</sequence>
<evidence type="ECO:0000313" key="2">
    <source>
        <dbReference type="Proteomes" id="UP000494322"/>
    </source>
</evidence>
<protein>
    <submittedName>
        <fullName evidence="1">Toxin HicA</fullName>
    </submittedName>
</protein>
<organism evidence="1 2">
    <name type="scientific">Burkholderia cenocepacia</name>
    <dbReference type="NCBI Taxonomy" id="95486"/>
    <lineage>
        <taxon>Bacteria</taxon>
        <taxon>Pseudomonadati</taxon>
        <taxon>Pseudomonadota</taxon>
        <taxon>Betaproteobacteria</taxon>
        <taxon>Burkholderiales</taxon>
        <taxon>Burkholderiaceae</taxon>
        <taxon>Burkholderia</taxon>
        <taxon>Burkholderia cepacia complex</taxon>
    </lineage>
</organism>
<gene>
    <name evidence="1" type="ORF">BCO9919_03565</name>
</gene>
<dbReference type="Proteomes" id="UP000494322">
    <property type="component" value="Unassembled WGS sequence"/>
</dbReference>
<name>A0A6J5JCH1_9BURK</name>
<proteinExistence type="predicted"/>
<dbReference type="AlphaFoldDB" id="A0A6J5JCH1"/>
<accession>A0A6J5JCH1</accession>
<reference evidence="1 2" key="1">
    <citation type="submission" date="2020-04" db="EMBL/GenBank/DDBJ databases">
        <authorList>
            <person name="Depoorter E."/>
        </authorList>
    </citation>
    <scope>NUCLEOTIDE SEQUENCE [LARGE SCALE GENOMIC DNA]</scope>
    <source>
        <strain evidence="1 2">BCC0132</strain>
    </source>
</reference>
<dbReference type="RefSeq" id="WP_206124945.1">
    <property type="nucleotide sequence ID" value="NZ_CABWIK020000019.1"/>
</dbReference>
<evidence type="ECO:0000313" key="1">
    <source>
        <dbReference type="EMBL" id="CAB3969011.1"/>
    </source>
</evidence>
<dbReference type="EMBL" id="CABWIK020000019">
    <property type="protein sequence ID" value="CAB3969011.1"/>
    <property type="molecule type" value="Genomic_DNA"/>
</dbReference>